<protein>
    <submittedName>
        <fullName evidence="1">Uncharacterized protein</fullName>
    </submittedName>
</protein>
<gene>
    <name evidence="1" type="ORF">BN1051_01645</name>
</gene>
<reference evidence="1" key="1">
    <citation type="submission" date="2014-07" db="EMBL/GenBank/DDBJ databases">
        <authorList>
            <person name="Urmite Genomes Urmite Genomes"/>
        </authorList>
    </citation>
    <scope>NUCLEOTIDE SEQUENCE</scope>
    <source>
        <strain evidence="1">11W110_air</strain>
    </source>
</reference>
<evidence type="ECO:0000313" key="1">
    <source>
        <dbReference type="EMBL" id="CEA08305.1"/>
    </source>
</evidence>
<dbReference type="PATRIC" id="fig|1461584.3.peg.1633"/>
<dbReference type="AlphaFoldDB" id="A0A078MPY5"/>
<proteinExistence type="predicted"/>
<name>A0A078MPY5_9MICC</name>
<sequence>MSDLQCPATVVLVERGSSDPDWLSRFKIAGRFEAAGSTDLSSTLAGIADEYRGETVVVSAARADLVELLGRLGLAARLPAVLDIDADGWRPAPA</sequence>
<accession>A0A078MPY5</accession>
<organism evidence="1">
    <name type="scientific">Arthrobacter saudimassiliensis</name>
    <dbReference type="NCBI Taxonomy" id="1461584"/>
    <lineage>
        <taxon>Bacteria</taxon>
        <taxon>Bacillati</taxon>
        <taxon>Actinomycetota</taxon>
        <taxon>Actinomycetes</taxon>
        <taxon>Micrococcales</taxon>
        <taxon>Micrococcaceae</taxon>
        <taxon>Arthrobacter</taxon>
    </lineage>
</organism>
<dbReference type="EMBL" id="LN483070">
    <property type="protein sequence ID" value="CEA08305.1"/>
    <property type="molecule type" value="Genomic_DNA"/>
</dbReference>